<dbReference type="InterPro" id="IPR050327">
    <property type="entry name" value="Proton-linked_MCT"/>
</dbReference>
<keyword evidence="4" id="KW-0812">Transmembrane</keyword>
<comment type="similarity">
    <text evidence="2">Belongs to the major facilitator superfamily. Monocarboxylate porter (TC 2.A.1.13) family.</text>
</comment>
<feature type="transmembrane region" description="Helical" evidence="4">
    <location>
        <begin position="115"/>
        <end position="134"/>
    </location>
</feature>
<feature type="transmembrane region" description="Helical" evidence="4">
    <location>
        <begin position="319"/>
        <end position="338"/>
    </location>
</feature>
<feature type="transmembrane region" description="Helical" evidence="4">
    <location>
        <begin position="206"/>
        <end position="226"/>
    </location>
</feature>
<feature type="transmembrane region" description="Helical" evidence="4">
    <location>
        <begin position="171"/>
        <end position="194"/>
    </location>
</feature>
<gene>
    <name evidence="5" type="ORF">RHOBADRAFT_54023</name>
</gene>
<evidence type="ECO:0000256" key="1">
    <source>
        <dbReference type="ARBA" id="ARBA00004141"/>
    </source>
</evidence>
<feature type="region of interest" description="Disordered" evidence="3">
    <location>
        <begin position="1"/>
        <end position="24"/>
    </location>
</feature>
<reference evidence="5 6" key="1">
    <citation type="journal article" date="2015" name="Front. Microbiol.">
        <title>Genome sequence of the plant growth promoting endophytic yeast Rhodotorula graminis WP1.</title>
        <authorList>
            <person name="Firrincieli A."/>
            <person name="Otillar R."/>
            <person name="Salamov A."/>
            <person name="Schmutz J."/>
            <person name="Khan Z."/>
            <person name="Redman R.S."/>
            <person name="Fleck N.D."/>
            <person name="Lindquist E."/>
            <person name="Grigoriev I.V."/>
            <person name="Doty S.L."/>
        </authorList>
    </citation>
    <scope>NUCLEOTIDE SEQUENCE [LARGE SCALE GENOMIC DNA]</scope>
    <source>
        <strain evidence="5 6">WP1</strain>
    </source>
</reference>
<dbReference type="OMA" id="PIFYVQV"/>
<proteinExistence type="inferred from homology"/>
<dbReference type="InterPro" id="IPR036259">
    <property type="entry name" value="MFS_trans_sf"/>
</dbReference>
<dbReference type="SUPFAM" id="SSF103473">
    <property type="entry name" value="MFS general substrate transporter"/>
    <property type="match status" value="1"/>
</dbReference>
<dbReference type="Proteomes" id="UP000053890">
    <property type="component" value="Unassembled WGS sequence"/>
</dbReference>
<feature type="transmembrane region" description="Helical" evidence="4">
    <location>
        <begin position="411"/>
        <end position="431"/>
    </location>
</feature>
<evidence type="ECO:0000313" key="5">
    <source>
        <dbReference type="EMBL" id="KPV74168.1"/>
    </source>
</evidence>
<comment type="subcellular location">
    <subcellularLocation>
        <location evidence="1">Membrane</location>
        <topology evidence="1">Multi-pass membrane protein</topology>
    </subcellularLocation>
</comment>
<feature type="transmembrane region" description="Helical" evidence="4">
    <location>
        <begin position="443"/>
        <end position="463"/>
    </location>
</feature>
<organism evidence="5 6">
    <name type="scientific">Rhodotorula graminis (strain WP1)</name>
    <dbReference type="NCBI Taxonomy" id="578459"/>
    <lineage>
        <taxon>Eukaryota</taxon>
        <taxon>Fungi</taxon>
        <taxon>Dikarya</taxon>
        <taxon>Basidiomycota</taxon>
        <taxon>Pucciniomycotina</taxon>
        <taxon>Microbotryomycetes</taxon>
        <taxon>Sporidiobolales</taxon>
        <taxon>Sporidiobolaceae</taxon>
        <taxon>Rhodotorula</taxon>
    </lineage>
</organism>
<feature type="transmembrane region" description="Helical" evidence="4">
    <location>
        <begin position="79"/>
        <end position="103"/>
    </location>
</feature>
<evidence type="ECO:0000313" key="6">
    <source>
        <dbReference type="Proteomes" id="UP000053890"/>
    </source>
</evidence>
<dbReference type="PANTHER" id="PTHR11360">
    <property type="entry name" value="MONOCARBOXYLATE TRANSPORTER"/>
    <property type="match status" value="1"/>
</dbReference>
<evidence type="ECO:0000256" key="3">
    <source>
        <dbReference type="SAM" id="MobiDB-lite"/>
    </source>
</evidence>
<evidence type="ECO:0000256" key="4">
    <source>
        <dbReference type="SAM" id="Phobius"/>
    </source>
</evidence>
<accession>A0A194S0B5</accession>
<feature type="transmembrane region" description="Helical" evidence="4">
    <location>
        <begin position="238"/>
        <end position="258"/>
    </location>
</feature>
<dbReference type="GO" id="GO:0016020">
    <property type="term" value="C:membrane"/>
    <property type="evidence" value="ECO:0007669"/>
    <property type="project" value="UniProtKB-SubCell"/>
</dbReference>
<protein>
    <recommendedName>
        <fullName evidence="7">Major facilitator superfamily (MFS) profile domain-containing protein</fullName>
    </recommendedName>
</protein>
<keyword evidence="6" id="KW-1185">Reference proteome</keyword>
<dbReference type="EMBL" id="KQ474080">
    <property type="protein sequence ID" value="KPV74168.1"/>
    <property type="molecule type" value="Genomic_DNA"/>
</dbReference>
<keyword evidence="4" id="KW-0472">Membrane</keyword>
<dbReference type="PANTHER" id="PTHR11360:SF234">
    <property type="entry name" value="MFS-TYPE TRANSPORTER DBAD-RELATED"/>
    <property type="match status" value="1"/>
</dbReference>
<evidence type="ECO:0000256" key="2">
    <source>
        <dbReference type="ARBA" id="ARBA00006727"/>
    </source>
</evidence>
<dbReference type="Gene3D" id="1.20.1250.20">
    <property type="entry name" value="MFS general substrate transporter like domains"/>
    <property type="match status" value="2"/>
</dbReference>
<dbReference type="OrthoDB" id="6499973at2759"/>
<name>A0A194S0B5_RHOGW</name>
<feature type="transmembrane region" description="Helical" evidence="4">
    <location>
        <begin position="286"/>
        <end position="307"/>
    </location>
</feature>
<sequence length="467" mass="49107">MLSTRSNPRAAADAQSRANDSPTTTVAAFADSADVEKVSTLDKDPVDELSSPAAHALETSPEVDEVPAAPYFPDGGRRAYLNTVGGVLVLFSTFGLSNSWAVFQAHLASNQLKDYPASTISWIGSVQLFALFLLGLPSGRLFDSGYFRYQLAGGSALWCFGMYMLSLSDTFYQIFLSYAVCLGIALGILFAGTISCVGSYFKRKRTLMMGCTAGGAALGAVLFPIALNNLFETRGFGFGVRLLAYIHTALLILANVLMRPRDDLPPRKAPPILPQIASFLGQPQTWFASLGCAFVMLGMFIPIFYVQVFAEEHGASATVVQYCAAILNGSACVARVTVGFAADRFGNLTVAIPTTVIIATMIFAMLGATNSGGVIAFCIVFGAASGAWVSIMAPSLISLSASVREFGVRTGLGFILISVAALIGSPVAGAILRATPSSTGTNYLGVCLFGGCAVLVGTVCLRLELSR</sequence>
<dbReference type="Pfam" id="PF07690">
    <property type="entry name" value="MFS_1"/>
    <property type="match status" value="1"/>
</dbReference>
<evidence type="ECO:0008006" key="7">
    <source>
        <dbReference type="Google" id="ProtNLM"/>
    </source>
</evidence>
<feature type="transmembrane region" description="Helical" evidence="4">
    <location>
        <begin position="374"/>
        <end position="399"/>
    </location>
</feature>
<keyword evidence="4" id="KW-1133">Transmembrane helix</keyword>
<dbReference type="InterPro" id="IPR011701">
    <property type="entry name" value="MFS"/>
</dbReference>
<feature type="transmembrane region" description="Helical" evidence="4">
    <location>
        <begin position="146"/>
        <end position="165"/>
    </location>
</feature>
<dbReference type="RefSeq" id="XP_018270217.1">
    <property type="nucleotide sequence ID" value="XM_018417118.1"/>
</dbReference>
<dbReference type="GeneID" id="28977566"/>
<dbReference type="AlphaFoldDB" id="A0A194S0B5"/>
<dbReference type="GO" id="GO:0022857">
    <property type="term" value="F:transmembrane transporter activity"/>
    <property type="evidence" value="ECO:0007669"/>
    <property type="project" value="InterPro"/>
</dbReference>
<feature type="transmembrane region" description="Helical" evidence="4">
    <location>
        <begin position="345"/>
        <end position="368"/>
    </location>
</feature>